<dbReference type="AlphaFoldDB" id="A0A0C4DQA5"/>
<dbReference type="OMA" id="RTIRWLW"/>
<dbReference type="Proteomes" id="UP000011715">
    <property type="component" value="Unassembled WGS sequence"/>
</dbReference>
<reference evidence="2" key="3">
    <citation type="submission" date="2011-03" db="EMBL/GenBank/DDBJ databases">
        <title>Annotation of Magnaporthe poae ATCC 64411.</title>
        <authorList>
            <person name="Ma L.-J."/>
            <person name="Dead R."/>
            <person name="Young S.K."/>
            <person name="Zeng Q."/>
            <person name="Gargeya S."/>
            <person name="Fitzgerald M."/>
            <person name="Haas B."/>
            <person name="Abouelleil A."/>
            <person name="Alvarado L."/>
            <person name="Arachchi H.M."/>
            <person name="Berlin A."/>
            <person name="Brown A."/>
            <person name="Chapman S.B."/>
            <person name="Chen Z."/>
            <person name="Dunbar C."/>
            <person name="Freedman E."/>
            <person name="Gearin G."/>
            <person name="Gellesch M."/>
            <person name="Goldberg J."/>
            <person name="Griggs A."/>
            <person name="Gujja S."/>
            <person name="Heiman D."/>
            <person name="Howarth C."/>
            <person name="Larson L."/>
            <person name="Lui A."/>
            <person name="MacDonald P.J.P."/>
            <person name="Mehta T."/>
            <person name="Montmayeur A."/>
            <person name="Murphy C."/>
            <person name="Neiman D."/>
            <person name="Pearson M."/>
            <person name="Priest M."/>
            <person name="Roberts A."/>
            <person name="Saif S."/>
            <person name="Shea T."/>
            <person name="Shenoy N."/>
            <person name="Sisk P."/>
            <person name="Stolte C."/>
            <person name="Sykes S."/>
            <person name="Yandava C."/>
            <person name="Wortman J."/>
            <person name="Nusbaum C."/>
            <person name="Birren B."/>
        </authorList>
    </citation>
    <scope>NUCLEOTIDE SEQUENCE</scope>
    <source>
        <strain evidence="2">ATCC 64411</strain>
    </source>
</reference>
<feature type="compositionally biased region" description="Acidic residues" evidence="1">
    <location>
        <begin position="333"/>
        <end position="342"/>
    </location>
</feature>
<reference evidence="4" key="2">
    <citation type="submission" date="2010-05" db="EMBL/GenBank/DDBJ databases">
        <title>The genome sequence of Magnaporthe poae strain ATCC 64411.</title>
        <authorList>
            <person name="Ma L.-J."/>
            <person name="Dead R."/>
            <person name="Young S."/>
            <person name="Zeng Q."/>
            <person name="Koehrsen M."/>
            <person name="Alvarado L."/>
            <person name="Berlin A."/>
            <person name="Chapman S.B."/>
            <person name="Chen Z."/>
            <person name="Freedman E."/>
            <person name="Gellesch M."/>
            <person name="Goldberg J."/>
            <person name="Griggs A."/>
            <person name="Gujja S."/>
            <person name="Heilman E.R."/>
            <person name="Heiman D."/>
            <person name="Hepburn T."/>
            <person name="Howarth C."/>
            <person name="Jen D."/>
            <person name="Larson L."/>
            <person name="Mehta T."/>
            <person name="Neiman D."/>
            <person name="Pearson M."/>
            <person name="Roberts A."/>
            <person name="Saif S."/>
            <person name="Shea T."/>
            <person name="Shenoy N."/>
            <person name="Sisk P."/>
            <person name="Stolte C."/>
            <person name="Sykes S."/>
            <person name="Walk T."/>
            <person name="White J."/>
            <person name="Yandava C."/>
            <person name="Haas B."/>
            <person name="Nusbaum C."/>
            <person name="Birren B."/>
        </authorList>
    </citation>
    <scope>NUCLEOTIDE SEQUENCE [LARGE SCALE GENOMIC DNA]</scope>
    <source>
        <strain evidence="4">ATCC 64411 / 73-15</strain>
    </source>
</reference>
<dbReference type="EMBL" id="GL876967">
    <property type="protein sequence ID" value="KLU82976.1"/>
    <property type="molecule type" value="Genomic_DNA"/>
</dbReference>
<feature type="region of interest" description="Disordered" evidence="1">
    <location>
        <begin position="95"/>
        <end position="114"/>
    </location>
</feature>
<name>A0A0C4DQA5_MAGP6</name>
<keyword evidence="4" id="KW-1185">Reference proteome</keyword>
<feature type="region of interest" description="Disordered" evidence="1">
    <location>
        <begin position="192"/>
        <end position="354"/>
    </location>
</feature>
<feature type="region of interest" description="Disordered" evidence="1">
    <location>
        <begin position="141"/>
        <end position="171"/>
    </location>
</feature>
<sequence>MESLKRNRSAGADDSPRPGPAKKQRPTRTTDTSQAEIDQTYGQRLVFADFDRPTAPSSDEEFEVEDEADALAYLRSVRHEAGGIPHLLVAAKAGPQLPPSVPQDGLNYDDDDGPCDRSIYTNGVGDYRGYYHDGAYTAVPDAQLSPTCDADDSDDDGKGLPSEEETRREQARQAFYDAIALAEISALRVAVELEDSGDEDEAGDVGRGEEEEDVDGDDNACSPPPDVESSHKTNGGAGDAGDLGGTVSDNAQSEVVATAANLDGQLEEGEVADGSEVHDNDGDSDDQSMDLDDGEDEQGQVANDDDADDASAPNGKAVESDLEAVRRRLLCQLDEDEDEDEAPVNLEPELGPSPDELEEARLLRARMNMRATLNMILTVAGEFYGQRDLLEFRDPFRGL</sequence>
<dbReference type="STRING" id="644358.A0A0C4DQA5"/>
<evidence type="ECO:0000313" key="2">
    <source>
        <dbReference type="EMBL" id="KLU82976.1"/>
    </source>
</evidence>
<dbReference type="eggNOG" id="ENOG502SCAA">
    <property type="taxonomic scope" value="Eukaryota"/>
</dbReference>
<protein>
    <submittedName>
        <fullName evidence="2 3">Uncharacterized protein</fullName>
    </submittedName>
</protein>
<feature type="compositionally biased region" description="Polar residues" evidence="1">
    <location>
        <begin position="27"/>
        <end position="42"/>
    </location>
</feature>
<evidence type="ECO:0000313" key="3">
    <source>
        <dbReference type="EnsemblFungi" id="MAPG_02043T0"/>
    </source>
</evidence>
<evidence type="ECO:0000256" key="1">
    <source>
        <dbReference type="SAM" id="MobiDB-lite"/>
    </source>
</evidence>
<reference evidence="3" key="4">
    <citation type="journal article" date="2015" name="G3 (Bethesda)">
        <title>Genome sequences of three phytopathogenic species of the Magnaporthaceae family of fungi.</title>
        <authorList>
            <person name="Okagaki L.H."/>
            <person name="Nunes C.C."/>
            <person name="Sailsbery J."/>
            <person name="Clay B."/>
            <person name="Brown D."/>
            <person name="John T."/>
            <person name="Oh Y."/>
            <person name="Young N."/>
            <person name="Fitzgerald M."/>
            <person name="Haas B.J."/>
            <person name="Zeng Q."/>
            <person name="Young S."/>
            <person name="Adiconis X."/>
            <person name="Fan L."/>
            <person name="Levin J.Z."/>
            <person name="Mitchell T.K."/>
            <person name="Okubara P.A."/>
            <person name="Farman M.L."/>
            <person name="Kohn L.M."/>
            <person name="Birren B."/>
            <person name="Ma L.-J."/>
            <person name="Dean R.A."/>
        </authorList>
    </citation>
    <scope>NUCLEOTIDE SEQUENCE</scope>
    <source>
        <strain evidence="3">ATCC 64411 / 73-15</strain>
    </source>
</reference>
<gene>
    <name evidence="2" type="ORF">MAPG_02043</name>
</gene>
<reference evidence="2" key="1">
    <citation type="submission" date="2010-05" db="EMBL/GenBank/DDBJ databases">
        <title>The Genome Sequence of Magnaporthe poae strain ATCC 64411.</title>
        <authorList>
            <consortium name="The Broad Institute Genome Sequencing Platform"/>
            <consortium name="Broad Institute Genome Sequencing Center for Infectious Disease"/>
            <person name="Ma L.-J."/>
            <person name="Dead R."/>
            <person name="Young S."/>
            <person name="Zeng Q."/>
            <person name="Koehrsen M."/>
            <person name="Alvarado L."/>
            <person name="Berlin A."/>
            <person name="Chapman S.B."/>
            <person name="Chen Z."/>
            <person name="Freedman E."/>
            <person name="Gellesch M."/>
            <person name="Goldberg J."/>
            <person name="Griggs A."/>
            <person name="Gujja S."/>
            <person name="Heilman E.R."/>
            <person name="Heiman D."/>
            <person name="Hepburn T."/>
            <person name="Howarth C."/>
            <person name="Jen D."/>
            <person name="Larson L."/>
            <person name="Mehta T."/>
            <person name="Neiman D."/>
            <person name="Pearson M."/>
            <person name="Roberts A."/>
            <person name="Saif S."/>
            <person name="Shea T."/>
            <person name="Shenoy N."/>
            <person name="Sisk P."/>
            <person name="Stolte C."/>
            <person name="Sykes S."/>
            <person name="Walk T."/>
            <person name="White J."/>
            <person name="Yandava C."/>
            <person name="Haas B."/>
            <person name="Nusbaum C."/>
            <person name="Birren B."/>
        </authorList>
    </citation>
    <scope>NUCLEOTIDE SEQUENCE</scope>
    <source>
        <strain evidence="2">ATCC 64411</strain>
    </source>
</reference>
<feature type="region of interest" description="Disordered" evidence="1">
    <location>
        <begin position="1"/>
        <end position="64"/>
    </location>
</feature>
<evidence type="ECO:0000313" key="4">
    <source>
        <dbReference type="Proteomes" id="UP000011715"/>
    </source>
</evidence>
<feature type="compositionally biased region" description="Gly residues" evidence="1">
    <location>
        <begin position="235"/>
        <end position="244"/>
    </location>
</feature>
<feature type="compositionally biased region" description="Acidic residues" evidence="1">
    <location>
        <begin position="282"/>
        <end position="309"/>
    </location>
</feature>
<dbReference type="VEuPathDB" id="FungiDB:MAPG_02043"/>
<dbReference type="EnsemblFungi" id="MAPG_02043T0">
    <property type="protein sequence ID" value="MAPG_02043T0"/>
    <property type="gene ID" value="MAPG_02043"/>
</dbReference>
<dbReference type="OrthoDB" id="428895at2759"/>
<feature type="compositionally biased region" description="Acidic residues" evidence="1">
    <location>
        <begin position="192"/>
        <end position="218"/>
    </location>
</feature>
<organism evidence="3 4">
    <name type="scientific">Magnaporthiopsis poae (strain ATCC 64411 / 73-15)</name>
    <name type="common">Kentucky bluegrass fungus</name>
    <name type="synonym">Magnaporthe poae</name>
    <dbReference type="NCBI Taxonomy" id="644358"/>
    <lineage>
        <taxon>Eukaryota</taxon>
        <taxon>Fungi</taxon>
        <taxon>Dikarya</taxon>
        <taxon>Ascomycota</taxon>
        <taxon>Pezizomycotina</taxon>
        <taxon>Sordariomycetes</taxon>
        <taxon>Sordariomycetidae</taxon>
        <taxon>Magnaporthales</taxon>
        <taxon>Magnaporthaceae</taxon>
        <taxon>Magnaporthiopsis</taxon>
    </lineage>
</organism>
<proteinExistence type="predicted"/>
<reference evidence="3" key="5">
    <citation type="submission" date="2015-06" db="UniProtKB">
        <authorList>
            <consortium name="EnsemblFungi"/>
        </authorList>
    </citation>
    <scope>IDENTIFICATION</scope>
    <source>
        <strain evidence="3">ATCC 64411</strain>
    </source>
</reference>
<dbReference type="EMBL" id="ADBL01000517">
    <property type="status" value="NOT_ANNOTATED_CDS"/>
    <property type="molecule type" value="Genomic_DNA"/>
</dbReference>
<accession>A0A0C4DQA5</accession>
<dbReference type="EMBL" id="ADBL01000516">
    <property type="status" value="NOT_ANNOTATED_CDS"/>
    <property type="molecule type" value="Genomic_DNA"/>
</dbReference>